<dbReference type="Proteomes" id="UP001365542">
    <property type="component" value="Unassembled WGS sequence"/>
</dbReference>
<organism evidence="2 3">
    <name type="scientific">Orbilia ellipsospora</name>
    <dbReference type="NCBI Taxonomy" id="2528407"/>
    <lineage>
        <taxon>Eukaryota</taxon>
        <taxon>Fungi</taxon>
        <taxon>Dikarya</taxon>
        <taxon>Ascomycota</taxon>
        <taxon>Pezizomycotina</taxon>
        <taxon>Orbiliomycetes</taxon>
        <taxon>Orbiliales</taxon>
        <taxon>Orbiliaceae</taxon>
        <taxon>Orbilia</taxon>
    </lineage>
</organism>
<dbReference type="Gene3D" id="1.25.40.20">
    <property type="entry name" value="Ankyrin repeat-containing domain"/>
    <property type="match status" value="1"/>
</dbReference>
<gene>
    <name evidence="2" type="ORF">TWF694_001264</name>
</gene>
<reference evidence="2 3" key="1">
    <citation type="submission" date="2019-10" db="EMBL/GenBank/DDBJ databases">
        <authorList>
            <person name="Palmer J.M."/>
        </authorList>
    </citation>
    <scope>NUCLEOTIDE SEQUENCE [LARGE SCALE GENOMIC DNA]</scope>
    <source>
        <strain evidence="2 3">TWF694</strain>
    </source>
</reference>
<feature type="region of interest" description="Disordered" evidence="1">
    <location>
        <begin position="301"/>
        <end position="322"/>
    </location>
</feature>
<accession>A0AAV9XRJ8</accession>
<dbReference type="InterPro" id="IPR036770">
    <property type="entry name" value="Ankyrin_rpt-contain_sf"/>
</dbReference>
<comment type="caution">
    <text evidence="2">The sequence shown here is derived from an EMBL/GenBank/DDBJ whole genome shotgun (WGS) entry which is preliminary data.</text>
</comment>
<protein>
    <recommendedName>
        <fullName evidence="4">Fungal N-terminal domain-containing protein</fullName>
    </recommendedName>
</protein>
<evidence type="ECO:0000313" key="3">
    <source>
        <dbReference type="Proteomes" id="UP001365542"/>
    </source>
</evidence>
<keyword evidence="3" id="KW-1185">Reference proteome</keyword>
<evidence type="ECO:0000256" key="1">
    <source>
        <dbReference type="SAM" id="MobiDB-lite"/>
    </source>
</evidence>
<sequence length="868" mass="97542">MTEVLGAVASGLQLVETAIKVGSKIYEFVHSIKSAPKKAVAFRRNLDQSIILLKEIEVTLKVAKVEYTKVGDTAYLIETTLTTFRQELGDISDSVETLYANPKTWRSRVRIGLKGDGEWERFDRRIKEQYNKLTAASVQLSNKLNIENGSRINEVKAEVQAVGVEIVTNVSAPLNSVQQDVQTIRNTGDTSILLIQESMALQISSMQRMEQLHGHQFQRITEIQEDVAINHNETVQTLARVENTCATISVRQEDHTKGIHNLEEKIGDVTGLVQKLADDLTTSGSVDITAQSQAVLDGLQKLNISPPPSHSSSTYEPKSREDRLKLERQKRNLSSAVRQILRLAEDPSAVKLVKGPDAEDYVNAVQQLLDTLQDDSEGGQDLKHELAAITSQLLGTKSLYMQRAPDTSLSKKLEGKGEICRSVISAFESDADLKENKEIQKVKPLDNGTLVISSRSQRLVSEDENEVTSTQTTLTFKPNVREGESKPSWVASILNTYGTEGAFSVPLLIRVHNRRYFSPFDDECSNGLASIGDLESLQKLFSSGEASVYDVNQVGQSLLHIAINSLSPKDYPGRRKNRMGKCFSVCKFLLEQGADVNLLDDRGNPPLSFLDMRYFDKITEKSSDMENFKFAHIAFFQLLEAGIENKKSPFGPEQAIANLIRKLVAGSSQILRGFLSRLDETEIDINCYSGSRNAITLEFAVLSGMDPALFSQNLDIALEYGGDIRAKTFQYQESCLHLTLKILEIEPDDAMVTSELKWESFKNWAIKLLSKRLHLFLSLGADMYAKDIKHLKFPNRGNIHCTVTRDMYIHEVQETWWEVLTELGISREELLSKESKELEVSKEEYEAYLDSLAKRSFDERQTRWEKRE</sequence>
<dbReference type="EMBL" id="JAVHJO010000001">
    <property type="protein sequence ID" value="KAK6544576.1"/>
    <property type="molecule type" value="Genomic_DNA"/>
</dbReference>
<evidence type="ECO:0000313" key="2">
    <source>
        <dbReference type="EMBL" id="KAK6544576.1"/>
    </source>
</evidence>
<proteinExistence type="predicted"/>
<dbReference type="SUPFAM" id="SSF48403">
    <property type="entry name" value="Ankyrin repeat"/>
    <property type="match status" value="1"/>
</dbReference>
<evidence type="ECO:0008006" key="4">
    <source>
        <dbReference type="Google" id="ProtNLM"/>
    </source>
</evidence>
<name>A0AAV9XRJ8_9PEZI</name>
<dbReference type="AlphaFoldDB" id="A0AAV9XRJ8"/>